<keyword evidence="1" id="KW-1133">Transmembrane helix</keyword>
<evidence type="ECO:0000313" key="3">
    <source>
        <dbReference type="Proteomes" id="UP000287352"/>
    </source>
</evidence>
<dbReference type="Proteomes" id="UP000287352">
    <property type="component" value="Unassembled WGS sequence"/>
</dbReference>
<dbReference type="EMBL" id="BIFR01000001">
    <property type="protein sequence ID" value="GCE11096.1"/>
    <property type="molecule type" value="Genomic_DNA"/>
</dbReference>
<organism evidence="2 3">
    <name type="scientific">Tengunoibacter tsumagoiensis</name>
    <dbReference type="NCBI Taxonomy" id="2014871"/>
    <lineage>
        <taxon>Bacteria</taxon>
        <taxon>Bacillati</taxon>
        <taxon>Chloroflexota</taxon>
        <taxon>Ktedonobacteria</taxon>
        <taxon>Ktedonobacterales</taxon>
        <taxon>Dictyobacteraceae</taxon>
        <taxon>Tengunoibacter</taxon>
    </lineage>
</organism>
<accession>A0A401ZWB2</accession>
<proteinExistence type="predicted"/>
<sequence>MLYRILKLSHKQRYALDILLCLWYSLASSKEMYYTTHEVLTFPLGLVVLYTLFGLLAGTS</sequence>
<name>A0A401ZWB2_9CHLR</name>
<evidence type="ECO:0000256" key="1">
    <source>
        <dbReference type="SAM" id="Phobius"/>
    </source>
</evidence>
<feature type="transmembrane region" description="Helical" evidence="1">
    <location>
        <begin position="39"/>
        <end position="58"/>
    </location>
</feature>
<keyword evidence="3" id="KW-1185">Reference proteome</keyword>
<dbReference type="AlphaFoldDB" id="A0A401ZWB2"/>
<keyword evidence="1" id="KW-0812">Transmembrane</keyword>
<reference evidence="3" key="1">
    <citation type="submission" date="2018-12" db="EMBL/GenBank/DDBJ databases">
        <title>Tengunoibacter tsumagoiensis gen. nov., sp. nov., Dictyobacter kobayashii sp. nov., D. alpinus sp. nov., and D. joshuensis sp. nov. and description of Dictyobacteraceae fam. nov. within the order Ktedonobacterales isolated from Tengu-no-mugimeshi.</title>
        <authorList>
            <person name="Wang C.M."/>
            <person name="Zheng Y."/>
            <person name="Sakai Y."/>
            <person name="Toyoda A."/>
            <person name="Minakuchi Y."/>
            <person name="Abe K."/>
            <person name="Yokota A."/>
            <person name="Yabe S."/>
        </authorList>
    </citation>
    <scope>NUCLEOTIDE SEQUENCE [LARGE SCALE GENOMIC DNA]</scope>
    <source>
        <strain evidence="3">Uno3</strain>
    </source>
</reference>
<keyword evidence="1" id="KW-0472">Membrane</keyword>
<evidence type="ECO:0000313" key="2">
    <source>
        <dbReference type="EMBL" id="GCE11096.1"/>
    </source>
</evidence>
<protein>
    <submittedName>
        <fullName evidence="2">Uncharacterized protein</fullName>
    </submittedName>
</protein>
<gene>
    <name evidence="2" type="ORF">KTT_09550</name>
</gene>
<comment type="caution">
    <text evidence="2">The sequence shown here is derived from an EMBL/GenBank/DDBJ whole genome shotgun (WGS) entry which is preliminary data.</text>
</comment>